<dbReference type="InterPro" id="IPR037227">
    <property type="entry name" value="EndoU-like"/>
</dbReference>
<dbReference type="OMA" id="YRHGRHI"/>
<dbReference type="PROSITE" id="PS51959">
    <property type="entry name" value="ENDOU"/>
    <property type="match status" value="1"/>
</dbReference>
<keyword evidence="6 11" id="KW-0255">Endonuclease</keyword>
<evidence type="ECO:0000256" key="10">
    <source>
        <dbReference type="ARBA" id="ARBA00023239"/>
    </source>
</evidence>
<dbReference type="Pfam" id="PF09412">
    <property type="entry name" value="XendoU"/>
    <property type="match status" value="1"/>
</dbReference>
<evidence type="ECO:0000256" key="9">
    <source>
        <dbReference type="ARBA" id="ARBA00023211"/>
    </source>
</evidence>
<dbReference type="Proteomes" id="UP000079169">
    <property type="component" value="Unplaced"/>
</dbReference>
<evidence type="ECO:0000313" key="14">
    <source>
        <dbReference type="RefSeq" id="XP_008471765.1"/>
    </source>
</evidence>
<evidence type="ECO:0000256" key="5">
    <source>
        <dbReference type="ARBA" id="ARBA00022723"/>
    </source>
</evidence>
<dbReference type="GO" id="GO:0003723">
    <property type="term" value="F:RNA binding"/>
    <property type="evidence" value="ECO:0007669"/>
    <property type="project" value="UniProtKB-UniRule"/>
</dbReference>
<keyword evidence="7 11" id="KW-0378">Hydrolase</keyword>
<comment type="cofactor">
    <cofactor evidence="1 11">
        <name>Mn(2+)</name>
        <dbReference type="ChEBI" id="CHEBI:29035"/>
    </cofactor>
</comment>
<name>A0A1S3D0L4_DIACI</name>
<comment type="subunit">
    <text evidence="3 11">Monomer.</text>
</comment>
<evidence type="ECO:0000256" key="3">
    <source>
        <dbReference type="ARBA" id="ARBA00011245"/>
    </source>
</evidence>
<feature type="domain" description="EndoU" evidence="12">
    <location>
        <begin position="1"/>
        <end position="234"/>
    </location>
</feature>
<comment type="similarity">
    <text evidence="2 11">Belongs to the ENDOU family.</text>
</comment>
<evidence type="ECO:0000256" key="2">
    <source>
        <dbReference type="ARBA" id="ARBA00010168"/>
    </source>
</evidence>
<dbReference type="GeneID" id="103508955"/>
<evidence type="ECO:0000256" key="8">
    <source>
        <dbReference type="ARBA" id="ARBA00022884"/>
    </source>
</evidence>
<gene>
    <name evidence="14" type="primary">LOC103508955</name>
</gene>
<protein>
    <submittedName>
        <fullName evidence="14">Poly(U)-specific endoribonuclease-B</fullName>
    </submittedName>
</protein>
<organism evidence="13 14">
    <name type="scientific">Diaphorina citri</name>
    <name type="common">Asian citrus psyllid</name>
    <dbReference type="NCBI Taxonomy" id="121845"/>
    <lineage>
        <taxon>Eukaryota</taxon>
        <taxon>Metazoa</taxon>
        <taxon>Ecdysozoa</taxon>
        <taxon>Arthropoda</taxon>
        <taxon>Hexapoda</taxon>
        <taxon>Insecta</taxon>
        <taxon>Pterygota</taxon>
        <taxon>Neoptera</taxon>
        <taxon>Paraneoptera</taxon>
        <taxon>Hemiptera</taxon>
        <taxon>Sternorrhyncha</taxon>
        <taxon>Psylloidea</taxon>
        <taxon>Psyllidae</taxon>
        <taxon>Diaphorininae</taxon>
        <taxon>Diaphorina</taxon>
    </lineage>
</organism>
<dbReference type="InterPro" id="IPR039787">
    <property type="entry name" value="ENDOU"/>
</dbReference>
<keyword evidence="9 11" id="KW-0464">Manganese</keyword>
<evidence type="ECO:0000256" key="7">
    <source>
        <dbReference type="ARBA" id="ARBA00022801"/>
    </source>
</evidence>
<keyword evidence="8 11" id="KW-0694">RNA-binding</keyword>
<keyword evidence="4 11" id="KW-0540">Nuclease</keyword>
<dbReference type="GO" id="GO:0016829">
    <property type="term" value="F:lyase activity"/>
    <property type="evidence" value="ECO:0007669"/>
    <property type="project" value="UniProtKB-KW"/>
</dbReference>
<dbReference type="InterPro" id="IPR018998">
    <property type="entry name" value="EndoU_C"/>
</dbReference>
<dbReference type="GO" id="GO:0016787">
    <property type="term" value="F:hydrolase activity"/>
    <property type="evidence" value="ECO:0007669"/>
    <property type="project" value="UniProtKB-KW"/>
</dbReference>
<keyword evidence="13" id="KW-1185">Reference proteome</keyword>
<proteinExistence type="inferred from homology"/>
<evidence type="ECO:0000256" key="6">
    <source>
        <dbReference type="ARBA" id="ARBA00022759"/>
    </source>
</evidence>
<accession>A0A1S3D0L4</accession>
<dbReference type="KEGG" id="dci:103508955"/>
<dbReference type="PANTHER" id="PTHR12439">
    <property type="entry name" value="PLACENTAL PROTEIN 11-RELATED"/>
    <property type="match status" value="1"/>
</dbReference>
<evidence type="ECO:0000256" key="11">
    <source>
        <dbReference type="RuleBase" id="RU367085"/>
    </source>
</evidence>
<evidence type="ECO:0000313" key="13">
    <source>
        <dbReference type="Proteomes" id="UP000079169"/>
    </source>
</evidence>
<dbReference type="RefSeq" id="XP_008471765.1">
    <property type="nucleotide sequence ID" value="XM_008473543.2"/>
</dbReference>
<keyword evidence="5 11" id="KW-0479">Metal-binding</keyword>
<reference evidence="14" key="1">
    <citation type="submission" date="2025-08" db="UniProtKB">
        <authorList>
            <consortium name="RefSeq"/>
        </authorList>
    </citation>
    <scope>IDENTIFICATION</scope>
</reference>
<dbReference type="PANTHER" id="PTHR12439:SF42">
    <property type="entry name" value="ENDORIBONUCLEASE-RELATED"/>
    <property type="match status" value="1"/>
</dbReference>
<evidence type="ECO:0000256" key="1">
    <source>
        <dbReference type="ARBA" id="ARBA00001936"/>
    </source>
</evidence>
<evidence type="ECO:0000259" key="12">
    <source>
        <dbReference type="PROSITE" id="PS51959"/>
    </source>
</evidence>
<sequence length="261" mass="30893">MLKNKALYNVSTVRALLELFPHFEPDINKYEMNSRRKRKLKKRFLNKVCNTPVMKRLQKFLRKKGDLKTDSLDDYFEHLSNMWFEPFKHYARTQHVSSCGFEHTFLAELSRNGSETRVYGFHNWLYFHYLESLNKSLSYHGYSRRRPIGNNASKTFLLCNVFLDWQGCQRIGGFILGISPELEMAIYTLCIMYRTNDPDGCRISLGGSEVVVRAFEYYVKKQRYISSVFPVFDYQPWNLSVTTAKLPVSTRQREPKSMFMF</sequence>
<dbReference type="PaxDb" id="121845-A0A1S3D0L4"/>
<dbReference type="GO" id="GO:0046872">
    <property type="term" value="F:metal ion binding"/>
    <property type="evidence" value="ECO:0007669"/>
    <property type="project" value="UniProtKB-UniRule"/>
</dbReference>
<dbReference type="AlphaFoldDB" id="A0A1S3D0L4"/>
<keyword evidence="10" id="KW-0456">Lyase</keyword>
<evidence type="ECO:0000256" key="4">
    <source>
        <dbReference type="ARBA" id="ARBA00022722"/>
    </source>
</evidence>
<dbReference type="CDD" id="cd21159">
    <property type="entry name" value="XendoU"/>
    <property type="match status" value="1"/>
</dbReference>
<dbReference type="GO" id="GO:0004521">
    <property type="term" value="F:RNA endonuclease activity"/>
    <property type="evidence" value="ECO:0007669"/>
    <property type="project" value="UniProtKB-UniRule"/>
</dbReference>
<dbReference type="SUPFAM" id="SSF142877">
    <property type="entry name" value="EndoU-like"/>
    <property type="match status" value="1"/>
</dbReference>